<name>A0A450RUU7_9GAMM</name>
<proteinExistence type="predicted"/>
<dbReference type="AlphaFoldDB" id="A0A450RUU7"/>
<protein>
    <submittedName>
        <fullName evidence="1">Uncharacterized protein</fullName>
    </submittedName>
</protein>
<gene>
    <name evidence="1" type="ORF">BECKDK2373B_GA0170837_100311</name>
</gene>
<evidence type="ECO:0000313" key="1">
    <source>
        <dbReference type="EMBL" id="VFJ42797.1"/>
    </source>
</evidence>
<dbReference type="EMBL" id="CAADEX010000003">
    <property type="protein sequence ID" value="VFJ42797.1"/>
    <property type="molecule type" value="Genomic_DNA"/>
</dbReference>
<accession>A0A450RUU7</accession>
<sequence>MTNPFTILDIDQGADKKAIMLAVSRALREGKHDAKTIAEAQKTLFHPLARAKAQFRYQADFGPYAVQTPPAPTEACPPLERLLLPLAR</sequence>
<reference evidence="1" key="1">
    <citation type="submission" date="2019-02" db="EMBL/GenBank/DDBJ databases">
        <authorList>
            <person name="Gruber-Vodicka R. H."/>
            <person name="Seah K. B. B."/>
        </authorList>
    </citation>
    <scope>NUCLEOTIDE SEQUENCE</scope>
    <source>
        <strain evidence="1">BECK_DK47</strain>
    </source>
</reference>
<organism evidence="1">
    <name type="scientific">Candidatus Kentrum sp. DK</name>
    <dbReference type="NCBI Taxonomy" id="2126562"/>
    <lineage>
        <taxon>Bacteria</taxon>
        <taxon>Pseudomonadati</taxon>
        <taxon>Pseudomonadota</taxon>
        <taxon>Gammaproteobacteria</taxon>
        <taxon>Candidatus Kentrum</taxon>
    </lineage>
</organism>